<evidence type="ECO:0000259" key="9">
    <source>
        <dbReference type="Pfam" id="PF23368"/>
    </source>
</evidence>
<dbReference type="Pfam" id="PF01435">
    <property type="entry name" value="Peptidase_M48"/>
    <property type="match status" value="1"/>
</dbReference>
<dbReference type="OrthoDB" id="9810445at2"/>
<dbReference type="CDD" id="cd07332">
    <property type="entry name" value="M48C_Oma1_like"/>
    <property type="match status" value="1"/>
</dbReference>
<dbReference type="GO" id="GO:0004222">
    <property type="term" value="F:metalloendopeptidase activity"/>
    <property type="evidence" value="ECO:0007669"/>
    <property type="project" value="InterPro"/>
</dbReference>
<keyword evidence="5 6" id="KW-0482">Metalloprotease</keyword>
<dbReference type="AlphaFoldDB" id="A0A4R6WLD6"/>
<feature type="transmembrane region" description="Helical" evidence="7">
    <location>
        <begin position="98"/>
        <end position="119"/>
    </location>
</feature>
<dbReference type="GO" id="GO:0046872">
    <property type="term" value="F:metal ion binding"/>
    <property type="evidence" value="ECO:0007669"/>
    <property type="project" value="UniProtKB-KW"/>
</dbReference>
<dbReference type="InterPro" id="IPR051156">
    <property type="entry name" value="Mito/Outer_Membr_Metalloprot"/>
</dbReference>
<comment type="similarity">
    <text evidence="6">Belongs to the peptidase M48 family.</text>
</comment>
<organism evidence="10 11">
    <name type="scientific">Dongia mobilis</name>
    <dbReference type="NCBI Taxonomy" id="578943"/>
    <lineage>
        <taxon>Bacteria</taxon>
        <taxon>Pseudomonadati</taxon>
        <taxon>Pseudomonadota</taxon>
        <taxon>Alphaproteobacteria</taxon>
        <taxon>Rhodospirillales</taxon>
        <taxon>Dongiaceae</taxon>
        <taxon>Dongia</taxon>
    </lineage>
</organism>
<dbReference type="InterPro" id="IPR001915">
    <property type="entry name" value="Peptidase_M48"/>
</dbReference>
<keyword evidence="4 6" id="KW-0862">Zinc</keyword>
<evidence type="ECO:0000256" key="5">
    <source>
        <dbReference type="ARBA" id="ARBA00023049"/>
    </source>
</evidence>
<keyword evidence="7" id="KW-0812">Transmembrane</keyword>
<keyword evidence="2" id="KW-0479">Metal-binding</keyword>
<comment type="caution">
    <text evidence="10">The sequence shown here is derived from an EMBL/GenBank/DDBJ whole genome shotgun (WGS) entry which is preliminary data.</text>
</comment>
<protein>
    <submittedName>
        <fullName evidence="10">Peptidase M48-like protein</fullName>
    </submittedName>
</protein>
<dbReference type="PANTHER" id="PTHR22726">
    <property type="entry name" value="METALLOENDOPEPTIDASE OMA1"/>
    <property type="match status" value="1"/>
</dbReference>
<dbReference type="Pfam" id="PF23368">
    <property type="entry name" value="DUF7092"/>
    <property type="match status" value="1"/>
</dbReference>
<evidence type="ECO:0000256" key="4">
    <source>
        <dbReference type="ARBA" id="ARBA00022833"/>
    </source>
</evidence>
<keyword evidence="7" id="KW-0472">Membrane</keyword>
<feature type="domain" description="Peptidase M48" evidence="8">
    <location>
        <begin position="179"/>
        <end position="323"/>
    </location>
</feature>
<keyword evidence="7" id="KW-1133">Transmembrane helix</keyword>
<keyword evidence="1 6" id="KW-0645">Protease</keyword>
<evidence type="ECO:0000256" key="7">
    <source>
        <dbReference type="SAM" id="Phobius"/>
    </source>
</evidence>
<evidence type="ECO:0000313" key="10">
    <source>
        <dbReference type="EMBL" id="TDQ81366.1"/>
    </source>
</evidence>
<dbReference type="Gene3D" id="3.30.2010.10">
    <property type="entry name" value="Metalloproteases ('zincins'), catalytic domain"/>
    <property type="match status" value="1"/>
</dbReference>
<dbReference type="InterPro" id="IPR055518">
    <property type="entry name" value="DUF7092"/>
</dbReference>
<dbReference type="GO" id="GO:0051603">
    <property type="term" value="P:proteolysis involved in protein catabolic process"/>
    <property type="evidence" value="ECO:0007669"/>
    <property type="project" value="TreeGrafter"/>
</dbReference>
<dbReference type="PANTHER" id="PTHR22726:SF1">
    <property type="entry name" value="METALLOENDOPEPTIDASE OMA1, MITOCHONDRIAL"/>
    <property type="match status" value="1"/>
</dbReference>
<dbReference type="Proteomes" id="UP000295783">
    <property type="component" value="Unassembled WGS sequence"/>
</dbReference>
<dbReference type="EMBL" id="SNYW01000009">
    <property type="protein sequence ID" value="TDQ81366.1"/>
    <property type="molecule type" value="Genomic_DNA"/>
</dbReference>
<reference evidence="10 11" key="1">
    <citation type="submission" date="2019-03" db="EMBL/GenBank/DDBJ databases">
        <title>Genomic Encyclopedia of Type Strains, Phase III (KMG-III): the genomes of soil and plant-associated and newly described type strains.</title>
        <authorList>
            <person name="Whitman W."/>
        </authorList>
    </citation>
    <scope>NUCLEOTIDE SEQUENCE [LARGE SCALE GENOMIC DNA]</scope>
    <source>
        <strain evidence="10 11">CGMCC 1.7660</strain>
    </source>
</reference>
<name>A0A4R6WLD6_9PROT</name>
<evidence type="ECO:0000256" key="6">
    <source>
        <dbReference type="RuleBase" id="RU003983"/>
    </source>
</evidence>
<dbReference type="GO" id="GO:0016020">
    <property type="term" value="C:membrane"/>
    <property type="evidence" value="ECO:0007669"/>
    <property type="project" value="TreeGrafter"/>
</dbReference>
<accession>A0A4R6WLD6</accession>
<proteinExistence type="inferred from homology"/>
<evidence type="ECO:0000256" key="3">
    <source>
        <dbReference type="ARBA" id="ARBA00022801"/>
    </source>
</evidence>
<evidence type="ECO:0000256" key="2">
    <source>
        <dbReference type="ARBA" id="ARBA00022723"/>
    </source>
</evidence>
<evidence type="ECO:0000313" key="11">
    <source>
        <dbReference type="Proteomes" id="UP000295783"/>
    </source>
</evidence>
<keyword evidence="11" id="KW-1185">Reference proteome</keyword>
<feature type="domain" description="DUF7092" evidence="9">
    <location>
        <begin position="5"/>
        <end position="83"/>
    </location>
</feature>
<sequence length="350" mass="37711">MAEDRYYDGKTATAHRPLIRIEGEELVIASAEVAELDRWPFADIRVIDQNKVTGGMNFGRLSDPAPRLLLHDSPARQALLAAQPQLATWKAREAKRGFVVGATWTIVGLAIGAIAFFGWRHGAAALTQFVPKSWEKRVGEKVHKAVIEGFTLCKGEDGTTALRTLTDKLLPDGLEISLDVIDVKFPNALAIPGDHVVVTSGLIEMATSPDMVSGVLAHEIAHLELRHPTQGIISNLGVAATVSIILGGSGAGDLAYLAAILSYSREMETEADYRGIELLREAGLKSDGLAEFFKVLAEGEEEKGGGMLPDWLSTHPGLPDRAKYAATDGAGKPAMSDAEWQALRRICRKT</sequence>
<keyword evidence="3 6" id="KW-0378">Hydrolase</keyword>
<evidence type="ECO:0000256" key="1">
    <source>
        <dbReference type="ARBA" id="ARBA00022670"/>
    </source>
</evidence>
<gene>
    <name evidence="10" type="ORF">A8950_2434</name>
</gene>
<comment type="cofactor">
    <cofactor evidence="6">
        <name>Zn(2+)</name>
        <dbReference type="ChEBI" id="CHEBI:29105"/>
    </cofactor>
    <text evidence="6">Binds 1 zinc ion per subunit.</text>
</comment>
<evidence type="ECO:0000259" key="8">
    <source>
        <dbReference type="Pfam" id="PF01435"/>
    </source>
</evidence>